<keyword evidence="3" id="KW-0689">Ribosomal protein</keyword>
<proteinExistence type="inferred from homology"/>
<evidence type="ECO:0000256" key="2">
    <source>
        <dbReference type="ARBA" id="ARBA00005677"/>
    </source>
</evidence>
<evidence type="ECO:0000256" key="6">
    <source>
        <dbReference type="ARBA" id="ARBA00035191"/>
    </source>
</evidence>
<evidence type="ECO:0000313" key="9">
    <source>
        <dbReference type="Proteomes" id="UP000269221"/>
    </source>
</evidence>
<keyword evidence="5" id="KW-0687">Ribonucleoprotein</keyword>
<sequence>MAAMAALGRGLRALGRGGQGGAGRIPDPKASSAENFLYPGAPPPDLPYFVRRSRLHNLPVYLGLRQGRRLTALRRIHGDIWALERDLRAFLGSLGVPEVQAQVNEVTGTLLLRGHWGPEVRQWLLQRGF</sequence>
<dbReference type="GO" id="GO:0006412">
    <property type="term" value="P:translation"/>
    <property type="evidence" value="ECO:0007669"/>
    <property type="project" value="InterPro"/>
</dbReference>
<evidence type="ECO:0000256" key="7">
    <source>
        <dbReference type="ARBA" id="ARBA00035545"/>
    </source>
</evidence>
<evidence type="ECO:0000256" key="3">
    <source>
        <dbReference type="ARBA" id="ARBA00022980"/>
    </source>
</evidence>
<dbReference type="PANTHER" id="PTHR13477">
    <property type="entry name" value="MITOCHONDRIAL 39S RIBOSOMAL PROTEIN L49"/>
    <property type="match status" value="1"/>
</dbReference>
<evidence type="ECO:0000256" key="1">
    <source>
        <dbReference type="ARBA" id="ARBA00004173"/>
    </source>
</evidence>
<keyword evidence="9" id="KW-1185">Reference proteome</keyword>
<dbReference type="GO" id="GO:0003735">
    <property type="term" value="F:structural constituent of ribosome"/>
    <property type="evidence" value="ECO:0007669"/>
    <property type="project" value="InterPro"/>
</dbReference>
<dbReference type="OrthoDB" id="19439at2759"/>
<gene>
    <name evidence="8" type="ORF">DUI87_33117</name>
</gene>
<dbReference type="Gene3D" id="3.30.780.10">
    <property type="entry name" value="SUI1-like domain"/>
    <property type="match status" value="1"/>
</dbReference>
<dbReference type="Proteomes" id="UP000269221">
    <property type="component" value="Unassembled WGS sequence"/>
</dbReference>
<evidence type="ECO:0000256" key="4">
    <source>
        <dbReference type="ARBA" id="ARBA00023128"/>
    </source>
</evidence>
<name>A0A3M0J7D6_HIRRU</name>
<comment type="caution">
    <text evidence="8">The sequence shown here is derived from an EMBL/GenBank/DDBJ whole genome shotgun (WGS) entry which is preliminary data.</text>
</comment>
<dbReference type="EMBL" id="QRBI01000249">
    <property type="protein sequence ID" value="RMB90516.1"/>
    <property type="molecule type" value="Genomic_DNA"/>
</dbReference>
<organism evidence="8 9">
    <name type="scientific">Hirundo rustica rustica</name>
    <dbReference type="NCBI Taxonomy" id="333673"/>
    <lineage>
        <taxon>Eukaryota</taxon>
        <taxon>Metazoa</taxon>
        <taxon>Chordata</taxon>
        <taxon>Craniata</taxon>
        <taxon>Vertebrata</taxon>
        <taxon>Euteleostomi</taxon>
        <taxon>Archelosauria</taxon>
        <taxon>Archosauria</taxon>
        <taxon>Dinosauria</taxon>
        <taxon>Saurischia</taxon>
        <taxon>Theropoda</taxon>
        <taxon>Coelurosauria</taxon>
        <taxon>Aves</taxon>
        <taxon>Neognathae</taxon>
        <taxon>Neoaves</taxon>
        <taxon>Telluraves</taxon>
        <taxon>Australaves</taxon>
        <taxon>Passeriformes</taxon>
        <taxon>Sylvioidea</taxon>
        <taxon>Hirundinidae</taxon>
        <taxon>Hirundo</taxon>
    </lineage>
</organism>
<comment type="subcellular location">
    <subcellularLocation>
        <location evidence="1">Mitochondrion</location>
    </subcellularLocation>
</comment>
<keyword evidence="4" id="KW-0496">Mitochondrion</keyword>
<evidence type="ECO:0000313" key="8">
    <source>
        <dbReference type="EMBL" id="RMB90516.1"/>
    </source>
</evidence>
<dbReference type="STRING" id="333673.A0A3M0J7D6"/>
<dbReference type="PANTHER" id="PTHR13477:SF0">
    <property type="entry name" value="LARGE RIBOSOMAL SUBUNIT PROTEIN ML49"/>
    <property type="match status" value="1"/>
</dbReference>
<dbReference type="AlphaFoldDB" id="A0A3M0J7D6"/>
<dbReference type="InterPro" id="IPR007740">
    <property type="entry name" value="Ribosomal_mL49"/>
</dbReference>
<evidence type="ECO:0000256" key="5">
    <source>
        <dbReference type="ARBA" id="ARBA00023274"/>
    </source>
</evidence>
<accession>A0A3M0J7D6</accession>
<comment type="similarity">
    <text evidence="2">Belongs to the mitochondrion-specific ribosomal protein mL49 family.</text>
</comment>
<reference evidence="8 9" key="1">
    <citation type="submission" date="2018-07" db="EMBL/GenBank/DDBJ databases">
        <title>A high quality draft genome assembly of the barn swallow (H. rustica rustica).</title>
        <authorList>
            <person name="Formenti G."/>
            <person name="Chiara M."/>
            <person name="Poveda L."/>
            <person name="Francoijs K.-J."/>
            <person name="Bonisoli-Alquati A."/>
            <person name="Canova L."/>
            <person name="Gianfranceschi L."/>
            <person name="Horner D.S."/>
            <person name="Saino N."/>
        </authorList>
    </citation>
    <scope>NUCLEOTIDE SEQUENCE [LARGE SCALE GENOMIC DNA]</scope>
    <source>
        <strain evidence="8">Chelidonia</strain>
        <tissue evidence="8">Blood</tissue>
    </source>
</reference>
<protein>
    <recommendedName>
        <fullName evidence="6">Large ribosomal subunit protein mL49</fullName>
    </recommendedName>
    <alternativeName>
        <fullName evidence="7">39S ribosomal protein L49, mitochondrial</fullName>
    </alternativeName>
</protein>
<dbReference type="Pfam" id="PF05046">
    <property type="entry name" value="Img2"/>
    <property type="match status" value="1"/>
</dbReference>
<dbReference type="GO" id="GO:0005762">
    <property type="term" value="C:mitochondrial large ribosomal subunit"/>
    <property type="evidence" value="ECO:0007669"/>
    <property type="project" value="TreeGrafter"/>
</dbReference>